<dbReference type="GO" id="GO:0005085">
    <property type="term" value="F:guanyl-nucleotide exchange factor activity"/>
    <property type="evidence" value="ECO:0007669"/>
    <property type="project" value="InterPro"/>
</dbReference>
<evidence type="ECO:0000256" key="1">
    <source>
        <dbReference type="ARBA" id="ARBA00007159"/>
    </source>
</evidence>
<evidence type="ECO:0000259" key="4">
    <source>
        <dbReference type="PROSITE" id="PS50211"/>
    </source>
</evidence>
<sequence length="564" mass="63738">MSQDDKEEVDIGQLTMVPYTDASPSRPRRASTARRRMSSISYPDLSDAKTVENSTLPRTLSRSRTLPRHTQVPTRLDKLPVDLAKLPKMRRWILGLVLVDFDLELGPVIHGVYPPLWLSPFESENISFSSFPDSLQFDQGSQVHSFRIRDVDSSQEPQSESNDKRPASEDGFIYGYSYFTQRRDESSKRGYQQRSIVILTHLQYPALFSSLATMLGKEYQTHDVPTLEIAFHNIANWSDPTPGTTIELGFLGSVMQVELPLTIDEQQLAETASFDETFDPTLHILASSPPLSPPPLILFEACLANLWSIWECVVLCEPILVFGPSPAFTSQAVWWFRDLLRPIPLACDVRPYFTIHDKDHSSLVNKLPPKAGLLIGVTNPFFEKSCIHWPHVLSLGRRVDNAGNKMASIAIAGPAPGWKTKTHKRYISKDRTLLKELEEALQGSERTKMQASLILRRHFCLRTAALLVPLNRYLTTLIPSPAETASPKLSFQQSSRMRPFNTTSFLASLKAYGSPLPFRSTSKRKEFYERWLKTPAFGLWLSHQEEIVQRVLAARKSNNQSISG</sequence>
<accession>A0A0C3G0M2</accession>
<dbReference type="AlphaFoldDB" id="A0A0C3G0M2"/>
<comment type="similarity">
    <text evidence="1">Belongs to the DENND6 family.</text>
</comment>
<evidence type="ECO:0000256" key="2">
    <source>
        <dbReference type="SAM" id="Coils"/>
    </source>
</evidence>
<keyword evidence="6" id="KW-1185">Reference proteome</keyword>
<evidence type="ECO:0000313" key="5">
    <source>
        <dbReference type="EMBL" id="KIM84216.1"/>
    </source>
</evidence>
<evidence type="ECO:0000256" key="3">
    <source>
        <dbReference type="SAM" id="MobiDB-lite"/>
    </source>
</evidence>
<dbReference type="EMBL" id="KN832988">
    <property type="protein sequence ID" value="KIM84216.1"/>
    <property type="molecule type" value="Genomic_DNA"/>
</dbReference>
<protein>
    <recommendedName>
        <fullName evidence="4">UDENN domain-containing protein</fullName>
    </recommendedName>
</protein>
<feature type="coiled-coil region" evidence="2">
    <location>
        <begin position="427"/>
        <end position="454"/>
    </location>
</feature>
<reference evidence="6" key="2">
    <citation type="submission" date="2015-01" db="EMBL/GenBank/DDBJ databases">
        <title>Evolutionary Origins and Diversification of the Mycorrhizal Mutualists.</title>
        <authorList>
            <consortium name="DOE Joint Genome Institute"/>
            <consortium name="Mycorrhizal Genomics Consortium"/>
            <person name="Kohler A."/>
            <person name="Kuo A."/>
            <person name="Nagy L.G."/>
            <person name="Floudas D."/>
            <person name="Copeland A."/>
            <person name="Barry K.W."/>
            <person name="Cichocki N."/>
            <person name="Veneault-Fourrey C."/>
            <person name="LaButti K."/>
            <person name="Lindquist E.A."/>
            <person name="Lipzen A."/>
            <person name="Lundell T."/>
            <person name="Morin E."/>
            <person name="Murat C."/>
            <person name="Riley R."/>
            <person name="Ohm R."/>
            <person name="Sun H."/>
            <person name="Tunlid A."/>
            <person name="Henrissat B."/>
            <person name="Grigoriev I.V."/>
            <person name="Hibbett D.S."/>
            <person name="Martin F."/>
        </authorList>
    </citation>
    <scope>NUCLEOTIDE SEQUENCE [LARGE SCALE GENOMIC DNA]</scope>
    <source>
        <strain evidence="6">F 1598</strain>
    </source>
</reference>
<dbReference type="PROSITE" id="PS50211">
    <property type="entry name" value="DENN"/>
    <property type="match status" value="1"/>
</dbReference>
<gene>
    <name evidence="5" type="ORF">PILCRDRAFT_818553</name>
</gene>
<feature type="region of interest" description="Disordered" evidence="3">
    <location>
        <begin position="1"/>
        <end position="39"/>
    </location>
</feature>
<name>A0A0C3G0M2_PILCF</name>
<keyword evidence="2" id="KW-0175">Coiled coil</keyword>
<dbReference type="InterPro" id="IPR024224">
    <property type="entry name" value="DENND6"/>
</dbReference>
<feature type="domain" description="UDENN" evidence="4">
    <location>
        <begin position="94"/>
        <end position="553"/>
    </location>
</feature>
<proteinExistence type="inferred from homology"/>
<dbReference type="OrthoDB" id="10265409at2759"/>
<evidence type="ECO:0000313" key="6">
    <source>
        <dbReference type="Proteomes" id="UP000054166"/>
    </source>
</evidence>
<dbReference type="InterPro" id="IPR037516">
    <property type="entry name" value="Tripartite_DENN"/>
</dbReference>
<feature type="compositionally biased region" description="Basic residues" evidence="3">
    <location>
        <begin position="26"/>
        <end position="37"/>
    </location>
</feature>
<dbReference type="GO" id="GO:0055037">
    <property type="term" value="C:recycling endosome"/>
    <property type="evidence" value="ECO:0007669"/>
    <property type="project" value="TreeGrafter"/>
</dbReference>
<dbReference type="InParanoid" id="A0A0C3G0M2"/>
<reference evidence="5 6" key="1">
    <citation type="submission" date="2014-04" db="EMBL/GenBank/DDBJ databases">
        <authorList>
            <consortium name="DOE Joint Genome Institute"/>
            <person name="Kuo A."/>
            <person name="Tarkka M."/>
            <person name="Buscot F."/>
            <person name="Kohler A."/>
            <person name="Nagy L.G."/>
            <person name="Floudas D."/>
            <person name="Copeland A."/>
            <person name="Barry K.W."/>
            <person name="Cichocki N."/>
            <person name="Veneault-Fourrey C."/>
            <person name="LaButti K."/>
            <person name="Lindquist E.A."/>
            <person name="Lipzen A."/>
            <person name="Lundell T."/>
            <person name="Morin E."/>
            <person name="Murat C."/>
            <person name="Sun H."/>
            <person name="Tunlid A."/>
            <person name="Henrissat B."/>
            <person name="Grigoriev I.V."/>
            <person name="Hibbett D.S."/>
            <person name="Martin F."/>
            <person name="Nordberg H.P."/>
            <person name="Cantor M.N."/>
            <person name="Hua S.X."/>
        </authorList>
    </citation>
    <scope>NUCLEOTIDE SEQUENCE [LARGE SCALE GENOMIC DNA]</scope>
    <source>
        <strain evidence="5 6">F 1598</strain>
    </source>
</reference>
<dbReference type="STRING" id="765440.A0A0C3G0M2"/>
<organism evidence="5 6">
    <name type="scientific">Piloderma croceum (strain F 1598)</name>
    <dbReference type="NCBI Taxonomy" id="765440"/>
    <lineage>
        <taxon>Eukaryota</taxon>
        <taxon>Fungi</taxon>
        <taxon>Dikarya</taxon>
        <taxon>Basidiomycota</taxon>
        <taxon>Agaricomycotina</taxon>
        <taxon>Agaricomycetes</taxon>
        <taxon>Agaricomycetidae</taxon>
        <taxon>Atheliales</taxon>
        <taxon>Atheliaceae</taxon>
        <taxon>Piloderma</taxon>
    </lineage>
</organism>
<dbReference type="PANTHER" id="PTHR13677">
    <property type="entry name" value="LD41638P"/>
    <property type="match status" value="1"/>
</dbReference>
<dbReference type="HOGENOM" id="CLU_017013_0_0_1"/>
<feature type="compositionally biased region" description="Acidic residues" evidence="3">
    <location>
        <begin position="1"/>
        <end position="10"/>
    </location>
</feature>
<dbReference type="PANTHER" id="PTHR13677:SF0">
    <property type="entry name" value="LD41638P"/>
    <property type="match status" value="1"/>
</dbReference>
<dbReference type="Proteomes" id="UP000054166">
    <property type="component" value="Unassembled WGS sequence"/>
</dbReference>
<feature type="region of interest" description="Disordered" evidence="3">
    <location>
        <begin position="149"/>
        <end position="169"/>
    </location>
</feature>